<accession>A0A8J5WC65</accession>
<dbReference type="EMBL" id="JAAALK010000082">
    <property type="protein sequence ID" value="KAG8087496.1"/>
    <property type="molecule type" value="Genomic_DNA"/>
</dbReference>
<dbReference type="PANTHER" id="PTHR33127">
    <property type="entry name" value="TRANSMEMBRANE PROTEIN"/>
    <property type="match status" value="1"/>
</dbReference>
<dbReference type="PANTHER" id="PTHR33127:SF97">
    <property type="entry name" value="OS08G0448300 PROTEIN"/>
    <property type="match status" value="1"/>
</dbReference>
<gene>
    <name evidence="1" type="ORF">GUJ93_ZPchr0010g9705</name>
</gene>
<organism evidence="1 2">
    <name type="scientific">Zizania palustris</name>
    <name type="common">Northern wild rice</name>
    <dbReference type="NCBI Taxonomy" id="103762"/>
    <lineage>
        <taxon>Eukaryota</taxon>
        <taxon>Viridiplantae</taxon>
        <taxon>Streptophyta</taxon>
        <taxon>Embryophyta</taxon>
        <taxon>Tracheophyta</taxon>
        <taxon>Spermatophyta</taxon>
        <taxon>Magnoliopsida</taxon>
        <taxon>Liliopsida</taxon>
        <taxon>Poales</taxon>
        <taxon>Poaceae</taxon>
        <taxon>BOP clade</taxon>
        <taxon>Oryzoideae</taxon>
        <taxon>Oryzeae</taxon>
        <taxon>Zizaniinae</taxon>
        <taxon>Zizania</taxon>
    </lineage>
</organism>
<reference evidence="1" key="2">
    <citation type="submission" date="2021-02" db="EMBL/GenBank/DDBJ databases">
        <authorList>
            <person name="Kimball J.A."/>
            <person name="Haas M.W."/>
            <person name="Macchietto M."/>
            <person name="Kono T."/>
            <person name="Duquette J."/>
            <person name="Shao M."/>
        </authorList>
    </citation>
    <scope>NUCLEOTIDE SEQUENCE</scope>
    <source>
        <tissue evidence="1">Fresh leaf tissue</tissue>
    </source>
</reference>
<dbReference type="OrthoDB" id="679467at2759"/>
<sequence length="161" mass="17913">MLQVLQGGFFLNLQNHGVEHFGFNNPVMFCGEFYCLGRKGNLGVFDPTSDTWRILDKPEPIHAEMDLLQDDHRGREFCYLVDMEGELVSVFLHQAEVATQIEATRCGSRQLQRISGVASPCVCRLCEAIWRPRDAIVTEADATLTYGESSALASADDCPNA</sequence>
<evidence type="ECO:0008006" key="3">
    <source>
        <dbReference type="Google" id="ProtNLM"/>
    </source>
</evidence>
<name>A0A8J5WC65_ZIZPA</name>
<evidence type="ECO:0000313" key="2">
    <source>
        <dbReference type="Proteomes" id="UP000729402"/>
    </source>
</evidence>
<protein>
    <recommendedName>
        <fullName evidence="3">F-box associated domain-containing protein</fullName>
    </recommendedName>
</protein>
<keyword evidence="2" id="KW-1185">Reference proteome</keyword>
<proteinExistence type="predicted"/>
<comment type="caution">
    <text evidence="1">The sequence shown here is derived from an EMBL/GenBank/DDBJ whole genome shotgun (WGS) entry which is preliminary data.</text>
</comment>
<reference evidence="1" key="1">
    <citation type="journal article" date="2021" name="bioRxiv">
        <title>Whole Genome Assembly and Annotation of Northern Wild Rice, Zizania palustris L., Supports a Whole Genome Duplication in the Zizania Genus.</title>
        <authorList>
            <person name="Haas M."/>
            <person name="Kono T."/>
            <person name="Macchietto M."/>
            <person name="Millas R."/>
            <person name="McGilp L."/>
            <person name="Shao M."/>
            <person name="Duquette J."/>
            <person name="Hirsch C.N."/>
            <person name="Kimball J."/>
        </authorList>
    </citation>
    <scope>NUCLEOTIDE SEQUENCE</scope>
    <source>
        <tissue evidence="1">Fresh leaf tissue</tissue>
    </source>
</reference>
<dbReference type="Proteomes" id="UP000729402">
    <property type="component" value="Unassembled WGS sequence"/>
</dbReference>
<dbReference type="AlphaFoldDB" id="A0A8J5WC65"/>
<evidence type="ECO:0000313" key="1">
    <source>
        <dbReference type="EMBL" id="KAG8087496.1"/>
    </source>
</evidence>